<evidence type="ECO:0000256" key="2">
    <source>
        <dbReference type="ARBA" id="ARBA00022692"/>
    </source>
</evidence>
<feature type="transmembrane region" description="Helical" evidence="5">
    <location>
        <begin position="291"/>
        <end position="311"/>
    </location>
</feature>
<evidence type="ECO:0000259" key="6">
    <source>
        <dbReference type="Pfam" id="PF01699"/>
    </source>
</evidence>
<dbReference type="PANTHER" id="PTHR10846">
    <property type="entry name" value="SODIUM/POTASSIUM/CALCIUM EXCHANGER"/>
    <property type="match status" value="1"/>
</dbReference>
<dbReference type="NCBIfam" id="TIGR00367">
    <property type="entry name" value="calcium/sodium antiporter"/>
    <property type="match status" value="1"/>
</dbReference>
<feature type="transmembrane region" description="Helical" evidence="5">
    <location>
        <begin position="34"/>
        <end position="55"/>
    </location>
</feature>
<dbReference type="AlphaFoldDB" id="A0A1G9XGC5"/>
<feature type="domain" description="Sodium/calcium exchanger membrane region" evidence="6">
    <location>
        <begin position="4"/>
        <end position="144"/>
    </location>
</feature>
<dbReference type="GO" id="GO:0005262">
    <property type="term" value="F:calcium channel activity"/>
    <property type="evidence" value="ECO:0007669"/>
    <property type="project" value="TreeGrafter"/>
</dbReference>
<keyword evidence="4 5" id="KW-0472">Membrane</keyword>
<evidence type="ECO:0000256" key="1">
    <source>
        <dbReference type="ARBA" id="ARBA00004141"/>
    </source>
</evidence>
<protein>
    <submittedName>
        <fullName evidence="7">Cation:H+ antiporter</fullName>
    </submittedName>
</protein>
<evidence type="ECO:0000313" key="7">
    <source>
        <dbReference type="EMBL" id="SDM95869.1"/>
    </source>
</evidence>
<dbReference type="GO" id="GO:0008273">
    <property type="term" value="F:calcium, potassium:sodium antiporter activity"/>
    <property type="evidence" value="ECO:0007669"/>
    <property type="project" value="TreeGrafter"/>
</dbReference>
<feature type="transmembrane region" description="Helical" evidence="5">
    <location>
        <begin position="237"/>
        <end position="257"/>
    </location>
</feature>
<dbReference type="GO" id="GO:0006874">
    <property type="term" value="P:intracellular calcium ion homeostasis"/>
    <property type="evidence" value="ECO:0007669"/>
    <property type="project" value="TreeGrafter"/>
</dbReference>
<feature type="transmembrane region" description="Helical" evidence="5">
    <location>
        <begin position="269"/>
        <end position="285"/>
    </location>
</feature>
<feature type="transmembrane region" description="Helical" evidence="5">
    <location>
        <begin position="104"/>
        <end position="122"/>
    </location>
</feature>
<feature type="transmembrane region" description="Helical" evidence="5">
    <location>
        <begin position="167"/>
        <end position="190"/>
    </location>
</feature>
<evidence type="ECO:0000256" key="5">
    <source>
        <dbReference type="SAM" id="Phobius"/>
    </source>
</evidence>
<dbReference type="OrthoDB" id="9794225at2"/>
<keyword evidence="3 5" id="KW-1133">Transmembrane helix</keyword>
<keyword evidence="2 5" id="KW-0812">Transmembrane</keyword>
<dbReference type="InterPro" id="IPR004481">
    <property type="entry name" value="K/Na/Ca-exchanger"/>
</dbReference>
<feature type="transmembrane region" description="Helical" evidence="5">
    <location>
        <begin position="67"/>
        <end position="92"/>
    </location>
</feature>
<dbReference type="EMBL" id="FNGV01000018">
    <property type="protein sequence ID" value="SDM95869.1"/>
    <property type="molecule type" value="Genomic_DNA"/>
</dbReference>
<dbReference type="RefSeq" id="WP_089895116.1">
    <property type="nucleotide sequence ID" value="NZ_FNGV01000018.1"/>
</dbReference>
<feature type="transmembrane region" description="Helical" evidence="5">
    <location>
        <begin position="129"/>
        <end position="147"/>
    </location>
</feature>
<evidence type="ECO:0000256" key="4">
    <source>
        <dbReference type="ARBA" id="ARBA00023136"/>
    </source>
</evidence>
<feature type="domain" description="Sodium/calcium exchanger membrane region" evidence="6">
    <location>
        <begin position="168"/>
        <end position="311"/>
    </location>
</feature>
<dbReference type="GO" id="GO:0005886">
    <property type="term" value="C:plasma membrane"/>
    <property type="evidence" value="ECO:0007669"/>
    <property type="project" value="TreeGrafter"/>
</dbReference>
<dbReference type="Pfam" id="PF01699">
    <property type="entry name" value="Na_Ca_ex"/>
    <property type="match status" value="2"/>
</dbReference>
<dbReference type="Proteomes" id="UP000199440">
    <property type="component" value="Unassembled WGS sequence"/>
</dbReference>
<keyword evidence="8" id="KW-1185">Reference proteome</keyword>
<evidence type="ECO:0000256" key="3">
    <source>
        <dbReference type="ARBA" id="ARBA00022989"/>
    </source>
</evidence>
<sequence length="312" mass="33463">MQNLLFIVLGLGLLIAGGNWLLKAAVGLSLRLNIPKIVIGMTVVSFATSAPELIVSIQAALDGFPDLALGNVVGSNIANLGLVLAVTVLLGSIDVRKSFYTTDWPAMMVASFLFFGFIYFDGELQQHEGVIMVIVLFLFLVYLLRFQKQAVVDEAPEDDVLLPLYKTVLFLGLGGAALWGGSELLINGAVGMATIYGVSERVIGITVVSIGTSIPELAASVIAVIKKEKAISLGNLIGSNIFNLLAVLGITSIITPVRVMDEGLLSSDIFWMLGISFLILPLVFIPKGLRLGWRDGIILLLVYATFLYFTIS</sequence>
<dbReference type="PANTHER" id="PTHR10846:SF8">
    <property type="entry name" value="INNER MEMBRANE PROTEIN YRBG"/>
    <property type="match status" value="1"/>
</dbReference>
<comment type="subcellular location">
    <subcellularLocation>
        <location evidence="1">Membrane</location>
        <topology evidence="1">Multi-pass membrane protein</topology>
    </subcellularLocation>
</comment>
<proteinExistence type="predicted"/>
<organism evidence="7 8">
    <name type="scientific">Kriegella aquimaris</name>
    <dbReference type="NCBI Taxonomy" id="192904"/>
    <lineage>
        <taxon>Bacteria</taxon>
        <taxon>Pseudomonadati</taxon>
        <taxon>Bacteroidota</taxon>
        <taxon>Flavobacteriia</taxon>
        <taxon>Flavobacteriales</taxon>
        <taxon>Flavobacteriaceae</taxon>
        <taxon>Kriegella</taxon>
    </lineage>
</organism>
<dbReference type="STRING" id="192904.SAMN04488514_1187"/>
<reference evidence="7 8" key="1">
    <citation type="submission" date="2016-10" db="EMBL/GenBank/DDBJ databases">
        <authorList>
            <person name="de Groot N.N."/>
        </authorList>
    </citation>
    <scope>NUCLEOTIDE SEQUENCE [LARGE SCALE GENOMIC DNA]</scope>
    <source>
        <strain evidence="7 8">DSM 19886</strain>
    </source>
</reference>
<dbReference type="InterPro" id="IPR044880">
    <property type="entry name" value="NCX_ion-bd_dom_sf"/>
</dbReference>
<dbReference type="InterPro" id="IPR004837">
    <property type="entry name" value="NaCa_Exmemb"/>
</dbReference>
<accession>A0A1G9XGC5</accession>
<name>A0A1G9XGC5_9FLAO</name>
<feature type="transmembrane region" description="Helical" evidence="5">
    <location>
        <begin position="202"/>
        <end position="225"/>
    </location>
</feature>
<dbReference type="Gene3D" id="1.20.1420.30">
    <property type="entry name" value="NCX, central ion-binding region"/>
    <property type="match status" value="2"/>
</dbReference>
<evidence type="ECO:0000313" key="8">
    <source>
        <dbReference type="Proteomes" id="UP000199440"/>
    </source>
</evidence>
<gene>
    <name evidence="7" type="ORF">SAMN04488514_1187</name>
</gene>